<protein>
    <recommendedName>
        <fullName evidence="19">Non-specific serine/threonine protein kinase</fullName>
    </recommendedName>
</protein>
<dbReference type="InterPro" id="IPR001849">
    <property type="entry name" value="PH_domain"/>
</dbReference>
<evidence type="ECO:0000256" key="3">
    <source>
        <dbReference type="ARBA" id="ARBA00022443"/>
    </source>
</evidence>
<evidence type="ECO:0000256" key="7">
    <source>
        <dbReference type="ARBA" id="ARBA00023157"/>
    </source>
</evidence>
<evidence type="ECO:0000256" key="9">
    <source>
        <dbReference type="PROSITE-ProRule" id="PRU00192"/>
    </source>
</evidence>
<comment type="similarity">
    <text evidence="2">Belongs to the protein kinase superfamily. CAMK Ser/Thr protein kinase family.</text>
</comment>
<evidence type="ECO:0000259" key="15">
    <source>
        <dbReference type="PROSITE" id="PS50835"/>
    </source>
</evidence>
<evidence type="ECO:0000313" key="18">
    <source>
        <dbReference type="Proteomes" id="UP001283361"/>
    </source>
</evidence>
<dbReference type="PROSITE" id="PS50002">
    <property type="entry name" value="SH3"/>
    <property type="match status" value="1"/>
</dbReference>
<dbReference type="PROSITE" id="PS50011">
    <property type="entry name" value="PROTEIN_KINASE_DOM"/>
    <property type="match status" value="1"/>
</dbReference>
<evidence type="ECO:0000259" key="14">
    <source>
        <dbReference type="PROSITE" id="PS50011"/>
    </source>
</evidence>
<dbReference type="CDD" id="cd00160">
    <property type="entry name" value="RhoGEF"/>
    <property type="match status" value="1"/>
</dbReference>
<dbReference type="SMART" id="SM00060">
    <property type="entry name" value="FN3"/>
    <property type="match status" value="1"/>
</dbReference>
<keyword evidence="7" id="KW-1015">Disulfide bond</keyword>
<dbReference type="InterPro" id="IPR011009">
    <property type="entry name" value="Kinase-like_dom_sf"/>
</dbReference>
<dbReference type="SMART" id="SM00409">
    <property type="entry name" value="IG"/>
    <property type="match status" value="1"/>
</dbReference>
<sequence>MTSWDTAASRLSTVIHSTMDASTWILYALCPCRKYRQRHQTQQQQQQVKEAVREVSFAPPTSSTTNGDSRDSVEAPSPPAELPIMPHIVRGVNQGVKAAPDGKPGPLEPAVEEEESLPDIEMPPPMEIQDHTFKTDTKDVSTDDVTAQLASQLSLKPQGDGTTSVDLAHQIENIVKQRIDPSLELAGGLGPAGQGSVQPDTSTGLEQLAEDGVASGKEEEEDKADDGKDAETQKAEAIRKRQFVVQELFDTEKDYVKDLATIVNGYMEYMKENPLPGETEGKDKIVFGNIHQIYDWHNETMMAELEKCLTNPGRVGSIFIRYERRLYMYVKYCENKPKSEFVVSEHLDTYFEEVRQKLGHRLMLPDLLIKPVQRIMRYQLLLKDILKYTERAKEDPTDLKKALRVMCVVPKAANDMMQVGRLQGFDGKITAQGKLLLQDTLLVSEGSSGSQQKAKERRVFLFEQIVIFSEIEGKKGTFSNATYVFKNSLKVNKMSLTEKLEAEPLKFMLTDRTPGSDVRMIVQAKSEENKDQWIKQIRSILDMQGDFLRALQSPIAYQKELTKELSAPEFNSAAGPGAGFSGPQDTGLLRKTQSHPVRGHHHLTPSKALAAKNRAAAEEQLGGARSKSDRCRSTPGPLSSMDVSGEGGGGLADSGGGGGENTGKASCPSSPQDGSGKDFLRGLGSTDNGSNLRKASGDGLTTGCSSPKPKRTIFEGFRNTLGRKSKPSVTDTTAAAAAAAAAVAATSANVINAANATTGVGDMPSPSSTERILSINSNNNELPLPSEDFAAAAASYPSSSPQQPQQQLQLHQGDPGAPPLSSSTPATGRPSITTTTSSYSNLTTTATTTPATSSSGGGDPAMSSGRILFDYQAIKEDEVTVAKGELVQILGTNHQNMFLVHRPANSVSPAAEGWVPCHVIGPRDGDGSSSLRKGSKQMFKIKKPVFRSPQRAENDLKDGRDNGEITDMGETGGIDRIREMGRDGKTKVKWSSSELGLEVAPMVQQPLTSLTVQAGDTATLTCRVCGRPRPQVQWRYRDSQVIVQGHSPRVLMMYNEEGLATLQLLNVSSVDSGEYSCVASSDIGTVVTRAMLTVLDRPGPPGVPVVRNQVGTAVHLEWSPPSHPAPSSTVHNTLGGPPAAPIQIQGYTIEYREAGSSMWQLAIPYVPNTSQVIGDLEAGQTYQFRVSANNAIGISEPSLPSSYVAIPSEYELSDREDAPCVMWKNTFENDFSDLGEFGKGRFSVVHACAQKCSGQELAGKIITKRLTRKEAVETEFNTLHSLTHTGLVRVFDLYETPTHFVIIMELLSSGRLLEYICGRGLFDELLAAEYMAQLLDCLRYLHNCRIAHLDIKPENLMVECAPSAVILKVVDFGDARHIYNNYYIHPMVGHPEFTSPEVVSGTPVGLLTDIWSVGVLLYVLLSGVSPFLDESQEETCSNIVRHDFCFPDEYFAGISPEAKELIRFMLVEELSKRPSAQACLESPWIKKAAVPRSSPIRPKPINTARLADFIQRRKHQSDAFILKSLP</sequence>
<evidence type="ECO:0000259" key="12">
    <source>
        <dbReference type="PROSITE" id="PS50003"/>
    </source>
</evidence>
<dbReference type="PROSITE" id="PS00741">
    <property type="entry name" value="DH_1"/>
    <property type="match status" value="1"/>
</dbReference>
<dbReference type="GO" id="GO:0035556">
    <property type="term" value="P:intracellular signal transduction"/>
    <property type="evidence" value="ECO:0007669"/>
    <property type="project" value="InterPro"/>
</dbReference>
<dbReference type="SUPFAM" id="SSF49265">
    <property type="entry name" value="Fibronectin type III"/>
    <property type="match status" value="1"/>
</dbReference>
<evidence type="ECO:0000256" key="8">
    <source>
        <dbReference type="ARBA" id="ARBA00023319"/>
    </source>
</evidence>
<keyword evidence="8" id="KW-0393">Immunoglobulin domain</keyword>
<feature type="compositionally biased region" description="Polar residues" evidence="10">
    <location>
        <begin position="663"/>
        <end position="673"/>
    </location>
</feature>
<reference evidence="17" key="1">
    <citation type="journal article" date="2023" name="G3 (Bethesda)">
        <title>A reference genome for the long-term kleptoplast-retaining sea slug Elysia crispata morphotype clarki.</title>
        <authorList>
            <person name="Eastman K.E."/>
            <person name="Pendleton A.L."/>
            <person name="Shaikh M.A."/>
            <person name="Suttiyut T."/>
            <person name="Ogas R."/>
            <person name="Tomko P."/>
            <person name="Gavelis G."/>
            <person name="Widhalm J.R."/>
            <person name="Wisecaver J.H."/>
        </authorList>
    </citation>
    <scope>NUCLEOTIDE SEQUENCE</scope>
    <source>
        <strain evidence="17">ECLA1</strain>
    </source>
</reference>
<feature type="domain" description="PH" evidence="12">
    <location>
        <begin position="428"/>
        <end position="542"/>
    </location>
</feature>
<evidence type="ECO:0000256" key="10">
    <source>
        <dbReference type="SAM" id="MobiDB-lite"/>
    </source>
</evidence>
<dbReference type="SMART" id="SM00233">
    <property type="entry name" value="PH"/>
    <property type="match status" value="1"/>
</dbReference>
<dbReference type="InterPro" id="IPR008271">
    <property type="entry name" value="Ser/Thr_kinase_AS"/>
</dbReference>
<feature type="region of interest" description="Disordered" evidence="10">
    <location>
        <begin position="569"/>
        <end position="712"/>
    </location>
</feature>
<dbReference type="Gene3D" id="2.30.30.40">
    <property type="entry name" value="SH3 Domains"/>
    <property type="match status" value="1"/>
</dbReference>
<name>A0AAE1DAJ1_9GAST</name>
<dbReference type="Proteomes" id="UP001283361">
    <property type="component" value="Unassembled WGS sequence"/>
</dbReference>
<dbReference type="Gene3D" id="2.60.40.10">
    <property type="entry name" value="Immunoglobulins"/>
    <property type="match status" value="2"/>
</dbReference>
<evidence type="ECO:0000259" key="11">
    <source>
        <dbReference type="PROSITE" id="PS50002"/>
    </source>
</evidence>
<evidence type="ECO:0000256" key="1">
    <source>
        <dbReference type="ARBA" id="ARBA00004496"/>
    </source>
</evidence>
<evidence type="ECO:0000259" key="13">
    <source>
        <dbReference type="PROSITE" id="PS50010"/>
    </source>
</evidence>
<keyword evidence="4" id="KW-0963">Cytoplasm</keyword>
<keyword evidence="18" id="KW-1185">Reference proteome</keyword>
<dbReference type="Pfam" id="PF00069">
    <property type="entry name" value="Pkinase"/>
    <property type="match status" value="1"/>
</dbReference>
<dbReference type="InterPro" id="IPR013098">
    <property type="entry name" value="Ig_I-set"/>
</dbReference>
<keyword evidence="3 9" id="KW-0728">SH3 domain</keyword>
<dbReference type="SUPFAM" id="SSF48065">
    <property type="entry name" value="DBL homology domain (DH-domain)"/>
    <property type="match status" value="1"/>
</dbReference>
<evidence type="ECO:0000256" key="6">
    <source>
        <dbReference type="ARBA" id="ARBA00022737"/>
    </source>
</evidence>
<dbReference type="GO" id="GO:0005085">
    <property type="term" value="F:guanyl-nucleotide exchange factor activity"/>
    <property type="evidence" value="ECO:0007669"/>
    <property type="project" value="UniProtKB-KW"/>
</dbReference>
<keyword evidence="5" id="KW-0344">Guanine-nucleotide releasing factor</keyword>
<feature type="domain" description="Ig-like" evidence="15">
    <location>
        <begin position="1001"/>
        <end position="1093"/>
    </location>
</feature>
<dbReference type="GO" id="GO:0007411">
    <property type="term" value="P:axon guidance"/>
    <property type="evidence" value="ECO:0007669"/>
    <property type="project" value="TreeGrafter"/>
</dbReference>
<feature type="compositionally biased region" description="Low complexity" evidence="10">
    <location>
        <begin position="831"/>
        <end position="854"/>
    </location>
</feature>
<dbReference type="PROSITE" id="PS00108">
    <property type="entry name" value="PROTEIN_KINASE_ST"/>
    <property type="match status" value="1"/>
</dbReference>
<dbReference type="InterPro" id="IPR011993">
    <property type="entry name" value="PH-like_dom_sf"/>
</dbReference>
<feature type="region of interest" description="Disordered" evidence="10">
    <location>
        <begin position="96"/>
        <end position="130"/>
    </location>
</feature>
<dbReference type="SMART" id="SM00220">
    <property type="entry name" value="S_TKc"/>
    <property type="match status" value="1"/>
</dbReference>
<dbReference type="GO" id="GO:0005524">
    <property type="term" value="F:ATP binding"/>
    <property type="evidence" value="ECO:0007669"/>
    <property type="project" value="InterPro"/>
</dbReference>
<dbReference type="InterPro" id="IPR047053">
    <property type="entry name" value="Kalirin_TRIO_SH3_2"/>
</dbReference>
<dbReference type="SUPFAM" id="SSF48726">
    <property type="entry name" value="Immunoglobulin"/>
    <property type="match status" value="1"/>
</dbReference>
<dbReference type="CDD" id="cd00063">
    <property type="entry name" value="FN3"/>
    <property type="match status" value="1"/>
</dbReference>
<dbReference type="PANTHER" id="PTHR22826">
    <property type="entry name" value="RHO GUANINE EXCHANGE FACTOR-RELATED"/>
    <property type="match status" value="1"/>
</dbReference>
<dbReference type="CDD" id="cd13241">
    <property type="entry name" value="PH2_Kalirin_Trio_p63RhoGEF"/>
    <property type="match status" value="1"/>
</dbReference>
<comment type="subcellular location">
    <subcellularLocation>
        <location evidence="1">Cytoplasm</location>
    </subcellularLocation>
</comment>
<dbReference type="Gene3D" id="1.20.900.10">
    <property type="entry name" value="Dbl homology (DH) domain"/>
    <property type="match status" value="1"/>
</dbReference>
<dbReference type="Pfam" id="PF07679">
    <property type="entry name" value="I-set"/>
    <property type="match status" value="1"/>
</dbReference>
<dbReference type="SUPFAM" id="SSF50044">
    <property type="entry name" value="SH3-domain"/>
    <property type="match status" value="1"/>
</dbReference>
<dbReference type="InterPro" id="IPR013783">
    <property type="entry name" value="Ig-like_fold"/>
</dbReference>
<dbReference type="InterPro" id="IPR001331">
    <property type="entry name" value="GDS_CDC24_CS"/>
</dbReference>
<organism evidence="17 18">
    <name type="scientific">Elysia crispata</name>
    <name type="common">lettuce slug</name>
    <dbReference type="NCBI Taxonomy" id="231223"/>
    <lineage>
        <taxon>Eukaryota</taxon>
        <taxon>Metazoa</taxon>
        <taxon>Spiralia</taxon>
        <taxon>Lophotrochozoa</taxon>
        <taxon>Mollusca</taxon>
        <taxon>Gastropoda</taxon>
        <taxon>Heterobranchia</taxon>
        <taxon>Euthyneura</taxon>
        <taxon>Panpulmonata</taxon>
        <taxon>Sacoglossa</taxon>
        <taxon>Placobranchoidea</taxon>
        <taxon>Plakobranchidae</taxon>
        <taxon>Elysia</taxon>
    </lineage>
</organism>
<comment type="caution">
    <text evidence="17">The sequence shown here is derived from an EMBL/GenBank/DDBJ whole genome shotgun (WGS) entry which is preliminary data.</text>
</comment>
<dbReference type="InterPro" id="IPR007110">
    <property type="entry name" value="Ig-like_dom"/>
</dbReference>
<dbReference type="PROSITE" id="PS50010">
    <property type="entry name" value="DH_2"/>
    <property type="match status" value="1"/>
</dbReference>
<evidence type="ECO:0000256" key="4">
    <source>
        <dbReference type="ARBA" id="ARBA00022490"/>
    </source>
</evidence>
<dbReference type="InterPro" id="IPR036179">
    <property type="entry name" value="Ig-like_dom_sf"/>
</dbReference>
<dbReference type="GO" id="GO:0005737">
    <property type="term" value="C:cytoplasm"/>
    <property type="evidence" value="ECO:0007669"/>
    <property type="project" value="UniProtKB-SubCell"/>
</dbReference>
<proteinExistence type="inferred from homology"/>
<evidence type="ECO:0008006" key="19">
    <source>
        <dbReference type="Google" id="ProtNLM"/>
    </source>
</evidence>
<evidence type="ECO:0000313" key="17">
    <source>
        <dbReference type="EMBL" id="KAK3762373.1"/>
    </source>
</evidence>
<feature type="compositionally biased region" description="Basic and acidic residues" evidence="10">
    <location>
        <begin position="225"/>
        <end position="235"/>
    </location>
</feature>
<dbReference type="PROSITE" id="PS50835">
    <property type="entry name" value="IG_LIKE"/>
    <property type="match status" value="1"/>
</dbReference>
<dbReference type="EMBL" id="JAWDGP010004715">
    <property type="protein sequence ID" value="KAK3762373.1"/>
    <property type="molecule type" value="Genomic_DNA"/>
</dbReference>
<dbReference type="PROSITE" id="PS50003">
    <property type="entry name" value="PH_DOMAIN"/>
    <property type="match status" value="1"/>
</dbReference>
<feature type="compositionally biased region" description="Low complexity" evidence="10">
    <location>
        <begin position="793"/>
        <end position="812"/>
    </location>
</feature>
<feature type="domain" description="DH" evidence="13">
    <location>
        <begin position="240"/>
        <end position="416"/>
    </location>
</feature>
<feature type="compositionally biased region" description="Gly residues" evidence="10">
    <location>
        <begin position="645"/>
        <end position="661"/>
    </location>
</feature>
<feature type="domain" description="Fibronectin type-III" evidence="16">
    <location>
        <begin position="1100"/>
        <end position="1209"/>
    </location>
</feature>
<dbReference type="InterPro" id="IPR036116">
    <property type="entry name" value="FN3_sf"/>
</dbReference>
<dbReference type="InterPro" id="IPR003599">
    <property type="entry name" value="Ig_sub"/>
</dbReference>
<dbReference type="SMART" id="SM00408">
    <property type="entry name" value="IGc2"/>
    <property type="match status" value="1"/>
</dbReference>
<dbReference type="InterPro" id="IPR001452">
    <property type="entry name" value="SH3_domain"/>
</dbReference>
<dbReference type="InterPro" id="IPR000219">
    <property type="entry name" value="DH_dom"/>
</dbReference>
<dbReference type="Pfam" id="PF22697">
    <property type="entry name" value="SOS1_NGEF_PH"/>
    <property type="match status" value="1"/>
</dbReference>
<dbReference type="Pfam" id="PF00041">
    <property type="entry name" value="fn3"/>
    <property type="match status" value="1"/>
</dbReference>
<dbReference type="InterPro" id="IPR035899">
    <property type="entry name" value="DBL_dom_sf"/>
</dbReference>
<dbReference type="FunFam" id="2.60.40.10:FF:000032">
    <property type="entry name" value="palladin isoform X1"/>
    <property type="match status" value="1"/>
</dbReference>
<dbReference type="GO" id="GO:0004672">
    <property type="term" value="F:protein kinase activity"/>
    <property type="evidence" value="ECO:0007669"/>
    <property type="project" value="InterPro"/>
</dbReference>
<dbReference type="Gene3D" id="3.30.200.20">
    <property type="entry name" value="Phosphorylase Kinase, domain 1"/>
    <property type="match status" value="1"/>
</dbReference>
<dbReference type="SUPFAM" id="SSF50729">
    <property type="entry name" value="PH domain-like"/>
    <property type="match status" value="1"/>
</dbReference>
<dbReference type="InterPro" id="IPR000719">
    <property type="entry name" value="Prot_kinase_dom"/>
</dbReference>
<feature type="compositionally biased region" description="Basic and acidic residues" evidence="10">
    <location>
        <begin position="950"/>
        <end position="963"/>
    </location>
</feature>
<feature type="region of interest" description="Disordered" evidence="10">
    <location>
        <begin position="210"/>
        <end position="235"/>
    </location>
</feature>
<feature type="region of interest" description="Disordered" evidence="10">
    <location>
        <begin position="949"/>
        <end position="976"/>
    </location>
</feature>
<feature type="domain" description="Protein kinase" evidence="14">
    <location>
        <begin position="1231"/>
        <end position="1485"/>
    </location>
</feature>
<dbReference type="InterPro" id="IPR036028">
    <property type="entry name" value="SH3-like_dom_sf"/>
</dbReference>
<evidence type="ECO:0000256" key="2">
    <source>
        <dbReference type="ARBA" id="ARBA00006692"/>
    </source>
</evidence>
<evidence type="ECO:0000256" key="5">
    <source>
        <dbReference type="ARBA" id="ARBA00022658"/>
    </source>
</evidence>
<dbReference type="PROSITE" id="PS50853">
    <property type="entry name" value="FN3"/>
    <property type="match status" value="1"/>
</dbReference>
<feature type="region of interest" description="Disordered" evidence="10">
    <location>
        <begin position="793"/>
        <end position="861"/>
    </location>
</feature>
<dbReference type="SUPFAM" id="SSF56112">
    <property type="entry name" value="Protein kinase-like (PK-like)"/>
    <property type="match status" value="1"/>
</dbReference>
<dbReference type="GO" id="GO:0019898">
    <property type="term" value="C:extrinsic component of membrane"/>
    <property type="evidence" value="ECO:0007669"/>
    <property type="project" value="TreeGrafter"/>
</dbReference>
<dbReference type="Pfam" id="PF00621">
    <property type="entry name" value="RhoGEF"/>
    <property type="match status" value="1"/>
</dbReference>
<dbReference type="PANTHER" id="PTHR22826:SF106">
    <property type="entry name" value="TRIO, ISOFORM A"/>
    <property type="match status" value="1"/>
</dbReference>
<feature type="domain" description="SH3" evidence="11">
    <location>
        <begin position="860"/>
        <end position="925"/>
    </location>
</feature>
<keyword evidence="6" id="KW-0677">Repeat</keyword>
<dbReference type="InterPro" id="IPR003598">
    <property type="entry name" value="Ig_sub2"/>
</dbReference>
<dbReference type="Pfam" id="PF23587">
    <property type="entry name" value="SH3_KALRN"/>
    <property type="match status" value="1"/>
</dbReference>
<accession>A0AAE1DAJ1</accession>
<gene>
    <name evidence="17" type="ORF">RRG08_031956</name>
</gene>
<dbReference type="InterPro" id="IPR003961">
    <property type="entry name" value="FN3_dom"/>
</dbReference>
<dbReference type="FunFam" id="1.20.900.10:FF:000008">
    <property type="entry name" value="rho guanine nucleotide exchange factor 25"/>
    <property type="match status" value="1"/>
</dbReference>
<dbReference type="SMART" id="SM00325">
    <property type="entry name" value="RhoGEF"/>
    <property type="match status" value="1"/>
</dbReference>
<dbReference type="InterPro" id="IPR051336">
    <property type="entry name" value="RhoGEF_Guanine_NuclExch_SF"/>
</dbReference>
<dbReference type="InterPro" id="IPR055251">
    <property type="entry name" value="SOS1_NGEF_PH"/>
</dbReference>
<feature type="region of interest" description="Disordered" evidence="10">
    <location>
        <begin position="41"/>
        <end position="83"/>
    </location>
</feature>
<evidence type="ECO:0000259" key="16">
    <source>
        <dbReference type="PROSITE" id="PS50853"/>
    </source>
</evidence>
<dbReference type="Gene3D" id="2.30.29.30">
    <property type="entry name" value="Pleckstrin-homology domain (PH domain)/Phosphotyrosine-binding domain (PTB)"/>
    <property type="match status" value="1"/>
</dbReference>
<dbReference type="Gene3D" id="1.10.510.10">
    <property type="entry name" value="Transferase(Phosphotransferase) domain 1"/>
    <property type="match status" value="1"/>
</dbReference>